<keyword evidence="3" id="KW-0285">Flavoprotein</keyword>
<dbReference type="InterPro" id="IPR004136">
    <property type="entry name" value="NMO"/>
</dbReference>
<keyword evidence="5" id="KW-0560">Oxidoreductase</keyword>
<evidence type="ECO:0000256" key="4">
    <source>
        <dbReference type="ARBA" id="ARBA00022643"/>
    </source>
</evidence>
<dbReference type="PANTHER" id="PTHR32332:SF18">
    <property type="entry name" value="2-NITROPROPANE DIOXYGENASE"/>
    <property type="match status" value="1"/>
</dbReference>
<dbReference type="PATRIC" id="fig|742734.4.peg.5469"/>
<evidence type="ECO:0000256" key="2">
    <source>
        <dbReference type="ARBA" id="ARBA00013457"/>
    </source>
</evidence>
<dbReference type="PANTHER" id="PTHR32332">
    <property type="entry name" value="2-NITROPROPANE DIOXYGENASE"/>
    <property type="match status" value="1"/>
</dbReference>
<organism evidence="6 7">
    <name type="scientific">[Clostridium] citroniae WAL-19142</name>
    <dbReference type="NCBI Taxonomy" id="742734"/>
    <lineage>
        <taxon>Bacteria</taxon>
        <taxon>Bacillati</taxon>
        <taxon>Bacillota</taxon>
        <taxon>Clostridia</taxon>
        <taxon>Lachnospirales</taxon>
        <taxon>Lachnospiraceae</taxon>
        <taxon>Enterocloster</taxon>
    </lineage>
</organism>
<sequence length="384" mass="41630">MSELKPLVIGDLVAPKPVIQGGMGVGISLHNLAGAVAKAGGVGIISSAQIGFREPDFTTNFVEANVRAIRREMKLAREIAPQGVIGFNIMVATKHYDMWVKEAVKAGADIIISGAGLPVSLPEHVESAYAEMEQSGRPMPERRIKLAPIVSSAKSAMVICKMWDRKCHVAPDLVVVEGPLAGGHLGFSLDQLTGYGADTADVPATYDRDAYDEEVKAVIKVVREYEAKYNRHIPVVTAGGIYTHEDVMHQFELGAEGVQVGTRFVTTEECDASDAYKQAYIQAKKEDIVITKSPVGMPGRAIMNPFLRRIKDGDRPAIKSCFQCLEHCDIRTIPYCITMALVNAAEGDTEHALLFCGSNAYRAETIDTVENVMRDLVEGQAGEP</sequence>
<dbReference type="GeneID" id="93164897"/>
<evidence type="ECO:0000256" key="1">
    <source>
        <dbReference type="ARBA" id="ARBA00003535"/>
    </source>
</evidence>
<proteinExistence type="predicted"/>
<evidence type="ECO:0000313" key="6">
    <source>
        <dbReference type="EMBL" id="KMW12938.1"/>
    </source>
</evidence>
<evidence type="ECO:0000313" key="7">
    <source>
        <dbReference type="Proteomes" id="UP000037392"/>
    </source>
</evidence>
<gene>
    <name evidence="6" type="ORF">HMPREF9470_05110</name>
</gene>
<accession>A0A0J9BIZ5</accession>
<dbReference type="OrthoDB" id="9778912at2"/>
<name>A0A0J9BIZ5_9FIRM</name>
<reference evidence="6 7" key="1">
    <citation type="submission" date="2011-04" db="EMBL/GenBank/DDBJ databases">
        <title>The Genome Sequence of Clostridium citroniae WAL-19142.</title>
        <authorList>
            <consortium name="The Broad Institute Genome Sequencing Platform"/>
            <person name="Earl A."/>
            <person name="Ward D."/>
            <person name="Feldgarden M."/>
            <person name="Gevers D."/>
            <person name="Warren Y.A."/>
            <person name="Tyrrell K.L."/>
            <person name="Citron D.M."/>
            <person name="Goldstein E.J."/>
            <person name="Daigneault M."/>
            <person name="Allen-Vercoe E."/>
            <person name="Young S.K."/>
            <person name="Zeng Q."/>
            <person name="Gargeya S."/>
            <person name="Fitzgerald M."/>
            <person name="Haas B."/>
            <person name="Abouelleil A."/>
            <person name="Alvarado L."/>
            <person name="Arachchi H.M."/>
            <person name="Berlin A."/>
            <person name="Brown A."/>
            <person name="Chapman S.B."/>
            <person name="Chen Z."/>
            <person name="Dunbar C."/>
            <person name="Freedman E."/>
            <person name="Gearin G."/>
            <person name="Gellesch M."/>
            <person name="Goldberg J."/>
            <person name="Griggs A."/>
            <person name="Gujja S."/>
            <person name="Heilman E.R."/>
            <person name="Heiman D."/>
            <person name="Howarth C."/>
            <person name="Larson L."/>
            <person name="Lui A."/>
            <person name="MacDonald P.J."/>
            <person name="Mehta T."/>
            <person name="Montmayeur A."/>
            <person name="Murphy C."/>
            <person name="Neiman D."/>
            <person name="Pearson M."/>
            <person name="Priest M."/>
            <person name="Roberts A."/>
            <person name="Saif S."/>
            <person name="Shea T."/>
            <person name="Shenoy N."/>
            <person name="Sisk P."/>
            <person name="Stolte C."/>
            <person name="Sykes S."/>
            <person name="White J."/>
            <person name="Yandava C."/>
            <person name="Wortman J."/>
            <person name="Nusbaum C."/>
            <person name="Birren B."/>
        </authorList>
    </citation>
    <scope>NUCLEOTIDE SEQUENCE [LARGE SCALE GENOMIC DNA]</scope>
    <source>
        <strain evidence="6 7">WAL-19142</strain>
    </source>
</reference>
<keyword evidence="4" id="KW-0288">FMN</keyword>
<dbReference type="EMBL" id="ADLK01000047">
    <property type="protein sequence ID" value="KMW12938.1"/>
    <property type="molecule type" value="Genomic_DNA"/>
</dbReference>
<dbReference type="RefSeq" id="WP_007870488.1">
    <property type="nucleotide sequence ID" value="NZ_KQ235885.1"/>
</dbReference>
<evidence type="ECO:0000256" key="3">
    <source>
        <dbReference type="ARBA" id="ARBA00022630"/>
    </source>
</evidence>
<dbReference type="Proteomes" id="UP000037392">
    <property type="component" value="Unassembled WGS sequence"/>
</dbReference>
<evidence type="ECO:0000256" key="5">
    <source>
        <dbReference type="ARBA" id="ARBA00023002"/>
    </source>
</evidence>
<dbReference type="AlphaFoldDB" id="A0A0J9BIZ5"/>
<comment type="function">
    <text evidence="1">Nitronate monooxygenase that uses molecular oxygen to catalyze the oxidative denitrification of alkyl nitronates. Acts on propionate 3-nitronate (P3N), the presumed physiological substrate. Probably functions in the detoxification of P3N, a metabolic poison produced by plants and fungi as a defense mechanism.</text>
</comment>
<dbReference type="Gene3D" id="3.20.20.70">
    <property type="entry name" value="Aldolase class I"/>
    <property type="match status" value="1"/>
</dbReference>
<dbReference type="InterPro" id="IPR013785">
    <property type="entry name" value="Aldolase_TIM"/>
</dbReference>
<dbReference type="CDD" id="cd04730">
    <property type="entry name" value="NPD_like"/>
    <property type="match status" value="1"/>
</dbReference>
<comment type="caution">
    <text evidence="6">The sequence shown here is derived from an EMBL/GenBank/DDBJ whole genome shotgun (WGS) entry which is preliminary data.</text>
</comment>
<dbReference type="GO" id="GO:0018580">
    <property type="term" value="F:nitronate monooxygenase activity"/>
    <property type="evidence" value="ECO:0007669"/>
    <property type="project" value="InterPro"/>
</dbReference>
<dbReference type="Pfam" id="PF03060">
    <property type="entry name" value="NMO"/>
    <property type="match status" value="1"/>
</dbReference>
<protein>
    <recommendedName>
        <fullName evidence="2">Probable nitronate monooxygenase</fullName>
    </recommendedName>
</protein>
<dbReference type="SUPFAM" id="SSF51412">
    <property type="entry name" value="Inosine monophosphate dehydrogenase (IMPDH)"/>
    <property type="match status" value="1"/>
</dbReference>